<evidence type="ECO:0000313" key="3">
    <source>
        <dbReference type="Proteomes" id="UP000030982"/>
    </source>
</evidence>
<dbReference type="STRING" id="1338436.LK10_05435"/>
<dbReference type="Proteomes" id="UP000030982">
    <property type="component" value="Unassembled WGS sequence"/>
</dbReference>
<gene>
    <name evidence="2" type="ORF">LK10_05435</name>
</gene>
<sequence length="60" mass="6713">MSCATSRRSRAPQQTTTPLKETRPLPHAPRPLLFVPSARLEVHRAGRCPCQLPTDLQHTV</sequence>
<accession>A0A0B2ALF9</accession>
<proteinExistence type="predicted"/>
<dbReference type="EMBL" id="JTDL01000079">
    <property type="protein sequence ID" value="KHL04470.1"/>
    <property type="molecule type" value="Genomic_DNA"/>
</dbReference>
<keyword evidence="3" id="KW-1185">Reference proteome</keyword>
<evidence type="ECO:0000313" key="2">
    <source>
        <dbReference type="EMBL" id="KHL04470.1"/>
    </source>
</evidence>
<feature type="compositionally biased region" description="Polar residues" evidence="1">
    <location>
        <begin position="1"/>
        <end position="19"/>
    </location>
</feature>
<name>A0A0B2ALF9_9MICC</name>
<protein>
    <submittedName>
        <fullName evidence="2">Uncharacterized protein</fullName>
    </submittedName>
</protein>
<dbReference type="AlphaFoldDB" id="A0A0B2ALF9"/>
<organism evidence="2 3">
    <name type="scientific">Sinomonas humi</name>
    <dbReference type="NCBI Taxonomy" id="1338436"/>
    <lineage>
        <taxon>Bacteria</taxon>
        <taxon>Bacillati</taxon>
        <taxon>Actinomycetota</taxon>
        <taxon>Actinomycetes</taxon>
        <taxon>Micrococcales</taxon>
        <taxon>Micrococcaceae</taxon>
        <taxon>Sinomonas</taxon>
    </lineage>
</organism>
<feature type="region of interest" description="Disordered" evidence="1">
    <location>
        <begin position="1"/>
        <end position="30"/>
    </location>
</feature>
<evidence type="ECO:0000256" key="1">
    <source>
        <dbReference type="SAM" id="MobiDB-lite"/>
    </source>
</evidence>
<reference evidence="2 3" key="1">
    <citation type="submission" date="2014-09" db="EMBL/GenBank/DDBJ databases">
        <title>Genome sequence of Sinomonas sp. MUSC 117.</title>
        <authorList>
            <person name="Lee L.-H."/>
        </authorList>
    </citation>
    <scope>NUCLEOTIDE SEQUENCE [LARGE SCALE GENOMIC DNA]</scope>
    <source>
        <strain evidence="2 3">MUSC 117</strain>
    </source>
</reference>
<comment type="caution">
    <text evidence="2">The sequence shown here is derived from an EMBL/GenBank/DDBJ whole genome shotgun (WGS) entry which is preliminary data.</text>
</comment>